<keyword evidence="11" id="KW-1015">Disulfide bond</keyword>
<evidence type="ECO:0000256" key="1">
    <source>
        <dbReference type="ARBA" id="ARBA00008991"/>
    </source>
</evidence>
<protein>
    <recommendedName>
        <fullName evidence="19">G-protein coupled receptors family 3 profile domain-containing protein</fullName>
    </recommendedName>
</protein>
<evidence type="ECO:0000259" key="19">
    <source>
        <dbReference type="PROSITE" id="PS50259"/>
    </source>
</evidence>
<dbReference type="Pfam" id="PF01094">
    <property type="entry name" value="ANF_receptor"/>
    <property type="match status" value="1"/>
</dbReference>
<dbReference type="PRINTS" id="PR01176">
    <property type="entry name" value="GABABRECEPTR"/>
</dbReference>
<gene>
    <name evidence="20" type="ORF">pdam_00010255</name>
</gene>
<dbReference type="AlphaFoldDB" id="A0A3M6TB42"/>
<comment type="subcellular location">
    <subcellularLocation>
        <location evidence="16">Postsynaptic cell membrane</location>
        <topology evidence="16">Multi-pass membrane protein</topology>
    </subcellularLocation>
</comment>
<comment type="similarity">
    <text evidence="1">Belongs to the G-protein coupled receptor 3 family. GABA-B receptor subfamily.</text>
</comment>
<accession>A0A3M6TB42</accession>
<dbReference type="PROSITE" id="PS50259">
    <property type="entry name" value="G_PROTEIN_RECEP_F3_4"/>
    <property type="match status" value="1"/>
</dbReference>
<dbReference type="PROSITE" id="PS00981">
    <property type="entry name" value="G_PROTEIN_RECEP_F3_3"/>
    <property type="match status" value="1"/>
</dbReference>
<keyword evidence="9" id="KW-0175">Coiled coil</keyword>
<dbReference type="InterPro" id="IPR017979">
    <property type="entry name" value="GPCR_3_CS"/>
</dbReference>
<feature type="transmembrane region" description="Helical" evidence="17">
    <location>
        <begin position="654"/>
        <end position="677"/>
    </location>
</feature>
<evidence type="ECO:0000256" key="14">
    <source>
        <dbReference type="ARBA" id="ARBA00023224"/>
    </source>
</evidence>
<dbReference type="InterPro" id="IPR002455">
    <property type="entry name" value="GPCR3_GABA-B"/>
</dbReference>
<dbReference type="OrthoDB" id="5964361at2759"/>
<keyword evidence="5 18" id="KW-0732">Signal</keyword>
<dbReference type="FunFam" id="3.40.50.2300:FF:000072">
    <property type="entry name" value="Gamma-aminobutyric acid type B receptor subunit 2"/>
    <property type="match status" value="2"/>
</dbReference>
<dbReference type="Pfam" id="PF00003">
    <property type="entry name" value="7tm_3"/>
    <property type="match status" value="1"/>
</dbReference>
<evidence type="ECO:0000256" key="5">
    <source>
        <dbReference type="ARBA" id="ARBA00022729"/>
    </source>
</evidence>
<evidence type="ECO:0000256" key="12">
    <source>
        <dbReference type="ARBA" id="ARBA00023170"/>
    </source>
</evidence>
<keyword evidence="3" id="KW-0597">Phosphoprotein</keyword>
<keyword evidence="21" id="KW-1185">Reference proteome</keyword>
<evidence type="ECO:0000256" key="3">
    <source>
        <dbReference type="ARBA" id="ARBA00022553"/>
    </source>
</evidence>
<keyword evidence="6 17" id="KW-1133">Transmembrane helix</keyword>
<feature type="signal peptide" evidence="18">
    <location>
        <begin position="1"/>
        <end position="18"/>
    </location>
</feature>
<feature type="chain" id="PRO_5018124002" description="G-protein coupled receptors family 3 profile domain-containing protein" evidence="18">
    <location>
        <begin position="19"/>
        <end position="717"/>
    </location>
</feature>
<evidence type="ECO:0000256" key="11">
    <source>
        <dbReference type="ARBA" id="ARBA00023157"/>
    </source>
</evidence>
<keyword evidence="10 17" id="KW-0472">Membrane</keyword>
<keyword evidence="4 17" id="KW-0812">Transmembrane</keyword>
<keyword evidence="2" id="KW-1003">Cell membrane</keyword>
<feature type="domain" description="G-protein coupled receptors family 3 profile" evidence="19">
    <location>
        <begin position="536"/>
        <end position="686"/>
    </location>
</feature>
<proteinExistence type="inferred from homology"/>
<dbReference type="EMBL" id="RCHS01003989">
    <property type="protein sequence ID" value="RMX38561.1"/>
    <property type="molecule type" value="Genomic_DNA"/>
</dbReference>
<dbReference type="GO" id="GO:0007214">
    <property type="term" value="P:gamma-aminobutyric acid signaling pathway"/>
    <property type="evidence" value="ECO:0007669"/>
    <property type="project" value="TreeGrafter"/>
</dbReference>
<evidence type="ECO:0000313" key="21">
    <source>
        <dbReference type="Proteomes" id="UP000275408"/>
    </source>
</evidence>
<comment type="caution">
    <text evidence="20">The sequence shown here is derived from an EMBL/GenBank/DDBJ whole genome shotgun (WGS) entry which is preliminary data.</text>
</comment>
<evidence type="ECO:0000256" key="13">
    <source>
        <dbReference type="ARBA" id="ARBA00023180"/>
    </source>
</evidence>
<evidence type="ECO:0000256" key="18">
    <source>
        <dbReference type="SAM" id="SignalP"/>
    </source>
</evidence>
<dbReference type="PRINTS" id="PR01177">
    <property type="entry name" value="GABAB1RECPTR"/>
</dbReference>
<dbReference type="GO" id="GO:0038039">
    <property type="term" value="C:G protein-coupled receptor heterodimeric complex"/>
    <property type="evidence" value="ECO:0007669"/>
    <property type="project" value="TreeGrafter"/>
</dbReference>
<dbReference type="CDD" id="cd06366">
    <property type="entry name" value="PBP1_GABAb_receptor"/>
    <property type="match status" value="1"/>
</dbReference>
<feature type="transmembrane region" description="Helical" evidence="17">
    <location>
        <begin position="451"/>
        <end position="472"/>
    </location>
</feature>
<keyword evidence="7" id="KW-0770">Synapse</keyword>
<feature type="transmembrane region" description="Helical" evidence="17">
    <location>
        <begin position="533"/>
        <end position="551"/>
    </location>
</feature>
<keyword evidence="15" id="KW-0628">Postsynaptic cell membrane</keyword>
<evidence type="ECO:0000256" key="17">
    <source>
        <dbReference type="SAM" id="Phobius"/>
    </source>
</evidence>
<dbReference type="Proteomes" id="UP000275408">
    <property type="component" value="Unassembled WGS sequence"/>
</dbReference>
<dbReference type="InterPro" id="IPR017978">
    <property type="entry name" value="GPCR_3_C"/>
</dbReference>
<dbReference type="GO" id="GO:0045211">
    <property type="term" value="C:postsynaptic membrane"/>
    <property type="evidence" value="ECO:0007669"/>
    <property type="project" value="UniProtKB-SubCell"/>
</dbReference>
<evidence type="ECO:0000256" key="10">
    <source>
        <dbReference type="ARBA" id="ARBA00023136"/>
    </source>
</evidence>
<keyword evidence="12" id="KW-0675">Receptor</keyword>
<name>A0A3M6TB42_POCDA</name>
<evidence type="ECO:0000256" key="16">
    <source>
        <dbReference type="ARBA" id="ARBA00034104"/>
    </source>
</evidence>
<feature type="transmembrane region" description="Helical" evidence="17">
    <location>
        <begin position="492"/>
        <end position="513"/>
    </location>
</feature>
<evidence type="ECO:0000256" key="6">
    <source>
        <dbReference type="ARBA" id="ARBA00022989"/>
    </source>
</evidence>
<dbReference type="Gene3D" id="3.40.50.2300">
    <property type="match status" value="2"/>
</dbReference>
<dbReference type="InterPro" id="IPR001828">
    <property type="entry name" value="ANF_lig-bd_rcpt"/>
</dbReference>
<evidence type="ECO:0000256" key="8">
    <source>
        <dbReference type="ARBA" id="ARBA00023040"/>
    </source>
</evidence>
<keyword evidence="14" id="KW-0807">Transducer</keyword>
<evidence type="ECO:0000256" key="4">
    <source>
        <dbReference type="ARBA" id="ARBA00022692"/>
    </source>
</evidence>
<evidence type="ECO:0000256" key="15">
    <source>
        <dbReference type="ARBA" id="ARBA00023257"/>
    </source>
</evidence>
<dbReference type="PANTHER" id="PTHR10519">
    <property type="entry name" value="GABA-B RECEPTOR"/>
    <property type="match status" value="1"/>
</dbReference>
<sequence>MELVLKVLVCVMVKGVLCKKSILHIGGFIEVNTTNKGWNSAGIQPAINLAVRQINNRSDILPNHTLLIHWRDTKCSDSYAIKALIEQLRRPPTKMALIGPGCSISAVLVAAASHFWNLIQIGFSAGSPRLSEKTRYPLFFRINAPETILNKAVVSLLRRFGWKRIAIVKQDEDLFNDAHEDLQTILKTQGISVISTNSFVEDPDNVISDLKERKARIIISMMYADKSRLIMCAAYRHKLYGPHVQWLLPGWYTKDWWRVVDVPGCSAEDIRTAAANFLAVEDLVMDAATNHTLSGLTAEEFMDMYTAELKHYPYSANGYAPLGYDAAWVLALALNKTMTHLNKNNKSVDNFSYEDAEFAQLLSRTLLNISTYGITGVINFNRNQERLNKIWIEQFQGDKEVRVGHFDPEKHDLSNGELTMIPGQKFIWPDGNPPRDKDLVNEPLVKTSRSLFYVLSCVAMLGLMSSLGFLYVNCHHRHYSIIRQSSPRLNNMIVIGCMLAYCCVFLFGAETFVESLDTQTVICKLNFLRDRHLFGIVCGLVCLDVVYLTAWELSDPVAGSLKHLSKEISPDGNVITQRQVLICTSGNENLWLSLWVIWKTLLLALGLFLAWETRHVSFPSLNDSKYIGMSVYNVVIMSLINVPLYYVVGEAHIQARYALIATTLNFISTFTLLVLFVPKIAKIMRRATCPEEKPDVVSGISTCNYWENQGCPYCNVK</sequence>
<evidence type="ECO:0000256" key="7">
    <source>
        <dbReference type="ARBA" id="ARBA00023018"/>
    </source>
</evidence>
<feature type="transmembrane region" description="Helical" evidence="17">
    <location>
        <begin position="631"/>
        <end position="648"/>
    </location>
</feature>
<evidence type="ECO:0000256" key="2">
    <source>
        <dbReference type="ARBA" id="ARBA00022475"/>
    </source>
</evidence>
<dbReference type="SUPFAM" id="SSF53822">
    <property type="entry name" value="Periplasmic binding protein-like I"/>
    <property type="match status" value="1"/>
</dbReference>
<dbReference type="InterPro" id="IPR028082">
    <property type="entry name" value="Peripla_BP_I"/>
</dbReference>
<keyword evidence="8" id="KW-0297">G-protein coupled receptor</keyword>
<evidence type="ECO:0000256" key="9">
    <source>
        <dbReference type="ARBA" id="ARBA00023054"/>
    </source>
</evidence>
<evidence type="ECO:0000313" key="20">
    <source>
        <dbReference type="EMBL" id="RMX38561.1"/>
    </source>
</evidence>
<dbReference type="PANTHER" id="PTHR10519:SF74">
    <property type="entry name" value="GAMMA-AMINOBUTYRIC ACID TYPE B RECEPTOR SUBUNIT 2"/>
    <property type="match status" value="1"/>
</dbReference>
<organism evidence="20 21">
    <name type="scientific">Pocillopora damicornis</name>
    <name type="common">Cauliflower coral</name>
    <name type="synonym">Millepora damicornis</name>
    <dbReference type="NCBI Taxonomy" id="46731"/>
    <lineage>
        <taxon>Eukaryota</taxon>
        <taxon>Metazoa</taxon>
        <taxon>Cnidaria</taxon>
        <taxon>Anthozoa</taxon>
        <taxon>Hexacorallia</taxon>
        <taxon>Scleractinia</taxon>
        <taxon>Astrocoeniina</taxon>
        <taxon>Pocilloporidae</taxon>
        <taxon>Pocillopora</taxon>
    </lineage>
</organism>
<feature type="transmembrane region" description="Helical" evidence="17">
    <location>
        <begin position="590"/>
        <end position="611"/>
    </location>
</feature>
<reference evidence="20 21" key="1">
    <citation type="journal article" date="2018" name="Sci. Rep.">
        <title>Comparative analysis of the Pocillopora damicornis genome highlights role of immune system in coral evolution.</title>
        <authorList>
            <person name="Cunning R."/>
            <person name="Bay R.A."/>
            <person name="Gillette P."/>
            <person name="Baker A.C."/>
            <person name="Traylor-Knowles N."/>
        </authorList>
    </citation>
    <scope>NUCLEOTIDE SEQUENCE [LARGE SCALE GENOMIC DNA]</scope>
    <source>
        <strain evidence="20">RSMAS</strain>
        <tissue evidence="20">Whole animal</tissue>
    </source>
</reference>
<keyword evidence="13" id="KW-0325">Glycoprotein</keyword>
<dbReference type="GO" id="GO:0004965">
    <property type="term" value="F:G protein-coupled GABA receptor activity"/>
    <property type="evidence" value="ECO:0007669"/>
    <property type="project" value="InterPro"/>
</dbReference>
<dbReference type="CDD" id="cd15047">
    <property type="entry name" value="7tmC_GABA-B-like"/>
    <property type="match status" value="1"/>
</dbReference>